<reference evidence="8 9" key="1">
    <citation type="submission" date="2019-08" db="EMBL/GenBank/DDBJ databases">
        <title>Whole genome sequencing of chitin degrading bacteria Chitinophaga pinensis YS16.</title>
        <authorList>
            <person name="Singh R.P."/>
            <person name="Manchanda G."/>
            <person name="Maurya I.K."/>
            <person name="Joshi N.K."/>
            <person name="Srivastava A.K."/>
        </authorList>
    </citation>
    <scope>NUCLEOTIDE SEQUENCE [LARGE SCALE GENOMIC DNA]</scope>
    <source>
        <strain evidence="8 9">YS-16</strain>
    </source>
</reference>
<feature type="transmembrane region" description="Helical" evidence="7">
    <location>
        <begin position="115"/>
        <end position="136"/>
    </location>
</feature>
<organism evidence="8 9">
    <name type="scientific">Chitinophaga pinensis</name>
    <dbReference type="NCBI Taxonomy" id="79329"/>
    <lineage>
        <taxon>Bacteria</taxon>
        <taxon>Pseudomonadati</taxon>
        <taxon>Bacteroidota</taxon>
        <taxon>Chitinophagia</taxon>
        <taxon>Chitinophagales</taxon>
        <taxon>Chitinophagaceae</taxon>
        <taxon>Chitinophaga</taxon>
    </lineage>
</organism>
<evidence type="ECO:0000256" key="2">
    <source>
        <dbReference type="ARBA" id="ARBA00006679"/>
    </source>
</evidence>
<keyword evidence="4 7" id="KW-0812">Transmembrane</keyword>
<dbReference type="GO" id="GO:0005886">
    <property type="term" value="C:plasma membrane"/>
    <property type="evidence" value="ECO:0007669"/>
    <property type="project" value="UniProtKB-SubCell"/>
</dbReference>
<dbReference type="InterPro" id="IPR032808">
    <property type="entry name" value="DoxX"/>
</dbReference>
<comment type="similarity">
    <text evidence="2">Belongs to the DoxX family.</text>
</comment>
<evidence type="ECO:0000256" key="7">
    <source>
        <dbReference type="SAM" id="Phobius"/>
    </source>
</evidence>
<sequence length="145" mass="16249">MNLLQRIDRWGETHHPRWLDAIRVLLGVFLFYKGVVFIQNIDVLKAVINENPVLTVMSFWLAHYIVFAHLAGGVLIIFGLLTRVAILANIPVLIGAIFFVHTSTGLFSVHGEAGLSILVLLLLVFFLVEGSGPISFDEYMRRHPA</sequence>
<evidence type="ECO:0000313" key="9">
    <source>
        <dbReference type="Proteomes" id="UP000318815"/>
    </source>
</evidence>
<accession>A0A5C6LUZ9</accession>
<dbReference type="OrthoDB" id="680764at2"/>
<evidence type="ECO:0000256" key="3">
    <source>
        <dbReference type="ARBA" id="ARBA00022475"/>
    </source>
</evidence>
<keyword evidence="3" id="KW-1003">Cell membrane</keyword>
<dbReference type="EMBL" id="VOHS01000009">
    <property type="protein sequence ID" value="TWW00320.1"/>
    <property type="molecule type" value="Genomic_DNA"/>
</dbReference>
<evidence type="ECO:0000256" key="5">
    <source>
        <dbReference type="ARBA" id="ARBA00022989"/>
    </source>
</evidence>
<evidence type="ECO:0000313" key="8">
    <source>
        <dbReference type="EMBL" id="TWW00320.1"/>
    </source>
</evidence>
<dbReference type="PANTHER" id="PTHR33452">
    <property type="entry name" value="OXIDOREDUCTASE CATD-RELATED"/>
    <property type="match status" value="1"/>
</dbReference>
<dbReference type="PANTHER" id="PTHR33452:SF1">
    <property type="entry name" value="INNER MEMBRANE PROTEIN YPHA-RELATED"/>
    <property type="match status" value="1"/>
</dbReference>
<keyword evidence="5 7" id="KW-1133">Transmembrane helix</keyword>
<keyword evidence="9" id="KW-1185">Reference proteome</keyword>
<dbReference type="Proteomes" id="UP000318815">
    <property type="component" value="Unassembled WGS sequence"/>
</dbReference>
<keyword evidence="6 7" id="KW-0472">Membrane</keyword>
<feature type="transmembrane region" description="Helical" evidence="7">
    <location>
        <begin position="21"/>
        <end position="41"/>
    </location>
</feature>
<feature type="transmembrane region" description="Helical" evidence="7">
    <location>
        <begin position="61"/>
        <end position="81"/>
    </location>
</feature>
<dbReference type="InterPro" id="IPR051907">
    <property type="entry name" value="DoxX-like_oxidoreductase"/>
</dbReference>
<evidence type="ECO:0000256" key="6">
    <source>
        <dbReference type="ARBA" id="ARBA00023136"/>
    </source>
</evidence>
<proteinExistence type="inferred from homology"/>
<evidence type="ECO:0000256" key="4">
    <source>
        <dbReference type="ARBA" id="ARBA00022692"/>
    </source>
</evidence>
<feature type="transmembrane region" description="Helical" evidence="7">
    <location>
        <begin position="88"/>
        <end position="109"/>
    </location>
</feature>
<comment type="subcellular location">
    <subcellularLocation>
        <location evidence="1">Cell membrane</location>
        <topology evidence="1">Multi-pass membrane protein</topology>
    </subcellularLocation>
</comment>
<name>A0A5C6LUZ9_9BACT</name>
<dbReference type="RefSeq" id="WP_146305264.1">
    <property type="nucleotide sequence ID" value="NZ_VOHS01000009.1"/>
</dbReference>
<dbReference type="Pfam" id="PF07681">
    <property type="entry name" value="DoxX"/>
    <property type="match status" value="1"/>
</dbReference>
<dbReference type="AlphaFoldDB" id="A0A5C6LUZ9"/>
<protein>
    <submittedName>
        <fullName evidence="8">DoxX family protein</fullName>
    </submittedName>
</protein>
<evidence type="ECO:0000256" key="1">
    <source>
        <dbReference type="ARBA" id="ARBA00004651"/>
    </source>
</evidence>
<gene>
    <name evidence="8" type="ORF">FEF09_11595</name>
</gene>
<comment type="caution">
    <text evidence="8">The sequence shown here is derived from an EMBL/GenBank/DDBJ whole genome shotgun (WGS) entry which is preliminary data.</text>
</comment>